<feature type="binding site" evidence="5">
    <location>
        <position position="63"/>
    </location>
    <ligand>
        <name>a divalent metal cation</name>
        <dbReference type="ChEBI" id="CHEBI:60240"/>
        <label>1</label>
    </ligand>
</feature>
<comment type="similarity">
    <text evidence="1">Belongs to the GTP cyclohydrolase I type 2/NIF3 family.</text>
</comment>
<dbReference type="InterPro" id="IPR036069">
    <property type="entry name" value="DUF34/NIF3_sf"/>
</dbReference>
<dbReference type="GO" id="GO:0005737">
    <property type="term" value="C:cytoplasm"/>
    <property type="evidence" value="ECO:0007669"/>
    <property type="project" value="TreeGrafter"/>
</dbReference>
<proteinExistence type="inferred from homology"/>
<feature type="binding site" evidence="5">
    <location>
        <position position="210"/>
    </location>
    <ligand>
        <name>a divalent metal cation</name>
        <dbReference type="ChEBI" id="CHEBI:60240"/>
        <label>1</label>
    </ligand>
</feature>
<dbReference type="EMBL" id="CP016503">
    <property type="protein sequence ID" value="ANV98407.1"/>
    <property type="molecule type" value="Genomic_DNA"/>
</dbReference>
<dbReference type="PANTHER" id="PTHR13799:SF14">
    <property type="entry name" value="GTP CYCLOHYDROLASE 1 TYPE 2 HOMOLOG"/>
    <property type="match status" value="1"/>
</dbReference>
<accession>A0A1B1U6I3</accession>
<dbReference type="KEGG" id="het:BBW65_06185"/>
<name>A0A1B1U6I3_9HELI</name>
<feature type="binding site" evidence="5">
    <location>
        <position position="101"/>
    </location>
    <ligand>
        <name>a divalent metal cation</name>
        <dbReference type="ChEBI" id="CHEBI:60240"/>
        <label>1</label>
    </ligand>
</feature>
<dbReference type="NCBIfam" id="TIGR00486">
    <property type="entry name" value="YbgI_SA1388"/>
    <property type="match status" value="1"/>
</dbReference>
<feature type="binding site" evidence="5">
    <location>
        <position position="62"/>
    </location>
    <ligand>
        <name>a divalent metal cation</name>
        <dbReference type="ChEBI" id="CHEBI:60240"/>
        <label>1</label>
    </ligand>
</feature>
<reference evidence="7" key="1">
    <citation type="submission" date="2016-07" db="EMBL/GenBank/DDBJ databases">
        <authorList>
            <person name="Florea S."/>
            <person name="Webb J.S."/>
            <person name="Jaromczyk J."/>
            <person name="Schardl C.L."/>
        </authorList>
    </citation>
    <scope>NUCLEOTIDE SEQUENCE [LARGE SCALE GENOMIC DNA]</scope>
    <source>
        <strain evidence="7">MIT 01-6242</strain>
    </source>
</reference>
<evidence type="ECO:0000313" key="6">
    <source>
        <dbReference type="EMBL" id="ANV98407.1"/>
    </source>
</evidence>
<evidence type="ECO:0000313" key="7">
    <source>
        <dbReference type="Proteomes" id="UP000092884"/>
    </source>
</evidence>
<dbReference type="Proteomes" id="UP000092884">
    <property type="component" value="Chromosome"/>
</dbReference>
<sequence length="244" mass="27439">MQVSTIYEQLDALSPFTLQEKWDNSGLNLGSLKNRFQRIYATLEVDLSMAHQVQEHSLIIAHHPLIFSPLKHLNPEYYPCNIASILLAKHCSLIAMHTNFDCTHLNLHFAKEILGFESLVQQSFALHTSIPPTSFESLIQRIKNKMQTSHLKAVKSSPSISQVYIVCGSGMSALSIIPPHSDSCLITGDIKHHQAMEAQSLGISLIDVGHFESEKYFAKILYKILQNLGYEVIIPNLENPLKSY</sequence>
<dbReference type="STRING" id="222136.BBW65_06185"/>
<keyword evidence="7" id="KW-1185">Reference proteome</keyword>
<dbReference type="InterPro" id="IPR002678">
    <property type="entry name" value="DUF34/NIF3"/>
</dbReference>
<dbReference type="RefSeq" id="WP_066341108.1">
    <property type="nucleotide sequence ID" value="NZ_CP016503.1"/>
</dbReference>
<dbReference type="SUPFAM" id="SSF102705">
    <property type="entry name" value="NIF3 (NGG1p interacting factor 3)-like"/>
    <property type="match status" value="1"/>
</dbReference>
<organism evidence="6 7">
    <name type="scientific">Helicobacter enhydrae</name>
    <dbReference type="NCBI Taxonomy" id="222136"/>
    <lineage>
        <taxon>Bacteria</taxon>
        <taxon>Pseudomonadati</taxon>
        <taxon>Campylobacterota</taxon>
        <taxon>Epsilonproteobacteria</taxon>
        <taxon>Campylobacterales</taxon>
        <taxon>Helicobacteraceae</taxon>
        <taxon>Helicobacter</taxon>
    </lineage>
</organism>
<dbReference type="AlphaFoldDB" id="A0A1B1U6I3"/>
<protein>
    <recommendedName>
        <fullName evidence="3">GTP cyclohydrolase 1 type 2 homolog</fullName>
    </recommendedName>
</protein>
<dbReference type="PANTHER" id="PTHR13799">
    <property type="entry name" value="NGG1 INTERACTING FACTOR 3"/>
    <property type="match status" value="1"/>
</dbReference>
<feature type="binding site" evidence="5">
    <location>
        <position position="214"/>
    </location>
    <ligand>
        <name>a divalent metal cation</name>
        <dbReference type="ChEBI" id="CHEBI:60240"/>
        <label>1</label>
    </ligand>
</feature>
<evidence type="ECO:0000256" key="3">
    <source>
        <dbReference type="ARBA" id="ARBA00022112"/>
    </source>
</evidence>
<evidence type="ECO:0000256" key="4">
    <source>
        <dbReference type="ARBA" id="ARBA00022723"/>
    </source>
</evidence>
<gene>
    <name evidence="6" type="ORF">BBW65_06185</name>
</gene>
<dbReference type="Pfam" id="PF01784">
    <property type="entry name" value="DUF34_NIF3"/>
    <property type="match status" value="1"/>
</dbReference>
<dbReference type="FunFam" id="3.40.1390.30:FF:000001">
    <property type="entry name" value="GTP cyclohydrolase 1 type 2"/>
    <property type="match status" value="1"/>
</dbReference>
<comment type="subunit">
    <text evidence="2">Homohexamer.</text>
</comment>
<dbReference type="OrthoDB" id="9792792at2"/>
<dbReference type="Gene3D" id="3.40.1390.30">
    <property type="entry name" value="NIF3 (NGG1p interacting factor 3)-like"/>
    <property type="match status" value="2"/>
</dbReference>
<evidence type="ECO:0000256" key="2">
    <source>
        <dbReference type="ARBA" id="ARBA00011643"/>
    </source>
</evidence>
<dbReference type="GO" id="GO:0046872">
    <property type="term" value="F:metal ion binding"/>
    <property type="evidence" value="ECO:0007669"/>
    <property type="project" value="UniProtKB-KW"/>
</dbReference>
<evidence type="ECO:0000256" key="1">
    <source>
        <dbReference type="ARBA" id="ARBA00006964"/>
    </source>
</evidence>
<evidence type="ECO:0000256" key="5">
    <source>
        <dbReference type="PIRSR" id="PIRSR602678-1"/>
    </source>
</evidence>
<keyword evidence="4 5" id="KW-0479">Metal-binding</keyword>